<dbReference type="PROSITE" id="PS00108">
    <property type="entry name" value="PROTEIN_KINASE_ST"/>
    <property type="match status" value="1"/>
</dbReference>
<keyword evidence="19" id="KW-1185">Reference proteome</keyword>
<evidence type="ECO:0000256" key="2">
    <source>
        <dbReference type="ARBA" id="ARBA00006234"/>
    </source>
</evidence>
<accession>A0A507C5B6</accession>
<evidence type="ECO:0000256" key="9">
    <source>
        <dbReference type="ARBA" id="ARBA00022777"/>
    </source>
</evidence>
<keyword evidence="11" id="KW-0460">Magnesium</keyword>
<protein>
    <recommendedName>
        <fullName evidence="3">non-specific serine/threonine protein kinase</fullName>
        <ecNumber evidence="3">2.7.11.1</ecNumber>
    </recommendedName>
</protein>
<dbReference type="FunFam" id="1.10.510.10:FF:000156">
    <property type="entry name" value="Serine/threonine-protein kinase SIK3 homolog"/>
    <property type="match status" value="1"/>
</dbReference>
<dbReference type="PROSITE" id="PS00107">
    <property type="entry name" value="PROTEIN_KINASE_ATP"/>
    <property type="match status" value="1"/>
</dbReference>
<comment type="cofactor">
    <cofactor evidence="1">
        <name>Mg(2+)</name>
        <dbReference type="ChEBI" id="CHEBI:18420"/>
    </cofactor>
</comment>
<keyword evidence="4" id="KW-0723">Serine/threonine-protein kinase</keyword>
<feature type="compositionally biased region" description="Low complexity" evidence="15">
    <location>
        <begin position="543"/>
        <end position="567"/>
    </location>
</feature>
<feature type="region of interest" description="Disordered" evidence="15">
    <location>
        <begin position="333"/>
        <end position="570"/>
    </location>
</feature>
<evidence type="ECO:0000256" key="4">
    <source>
        <dbReference type="ARBA" id="ARBA00022527"/>
    </source>
</evidence>
<dbReference type="GO" id="GO:0106310">
    <property type="term" value="F:protein serine kinase activity"/>
    <property type="evidence" value="ECO:0007669"/>
    <property type="project" value="RHEA"/>
</dbReference>
<comment type="similarity">
    <text evidence="2">Belongs to the protein kinase superfamily. CAMK Ser/Thr protein kinase family. SNF1 subfamily.</text>
</comment>
<feature type="compositionally biased region" description="Basic and acidic residues" evidence="15">
    <location>
        <begin position="397"/>
        <end position="422"/>
    </location>
</feature>
<dbReference type="OrthoDB" id="193931at2759"/>
<evidence type="ECO:0000256" key="5">
    <source>
        <dbReference type="ARBA" id="ARBA00022553"/>
    </source>
</evidence>
<evidence type="ECO:0000256" key="14">
    <source>
        <dbReference type="PROSITE-ProRule" id="PRU10141"/>
    </source>
</evidence>
<feature type="domain" description="Protein kinase" evidence="16">
    <location>
        <begin position="26"/>
        <end position="263"/>
    </location>
</feature>
<dbReference type="GO" id="GO:0046872">
    <property type="term" value="F:metal ion binding"/>
    <property type="evidence" value="ECO:0007669"/>
    <property type="project" value="UniProtKB-KW"/>
</dbReference>
<keyword evidence="10 14" id="KW-0067">ATP-binding</keyword>
<feature type="binding site" evidence="14">
    <location>
        <position position="55"/>
    </location>
    <ligand>
        <name>ATP</name>
        <dbReference type="ChEBI" id="CHEBI:30616"/>
    </ligand>
</feature>
<organism evidence="18 19">
    <name type="scientific">Synchytrium microbalum</name>
    <dbReference type="NCBI Taxonomy" id="1806994"/>
    <lineage>
        <taxon>Eukaryota</taxon>
        <taxon>Fungi</taxon>
        <taxon>Fungi incertae sedis</taxon>
        <taxon>Chytridiomycota</taxon>
        <taxon>Chytridiomycota incertae sedis</taxon>
        <taxon>Chytridiomycetes</taxon>
        <taxon>Synchytriales</taxon>
        <taxon>Synchytriaceae</taxon>
        <taxon>Synchytrium</taxon>
    </lineage>
</organism>
<dbReference type="RefSeq" id="XP_031025510.1">
    <property type="nucleotide sequence ID" value="XM_031168581.1"/>
</dbReference>
<evidence type="ECO:0000259" key="17">
    <source>
        <dbReference type="PROSITE" id="PS50032"/>
    </source>
</evidence>
<keyword evidence="5" id="KW-0597">Phosphoprotein</keyword>
<dbReference type="PROSITE" id="PS50011">
    <property type="entry name" value="PROTEIN_KINASE_DOM"/>
    <property type="match status" value="1"/>
</dbReference>
<dbReference type="EC" id="2.7.11.1" evidence="3"/>
<dbReference type="PANTHER" id="PTHR24346:SF106">
    <property type="entry name" value="PROTEIN KINASE DOMAIN-CONTAINING PROTEIN"/>
    <property type="match status" value="1"/>
</dbReference>
<evidence type="ECO:0000313" key="18">
    <source>
        <dbReference type="EMBL" id="TPX34872.1"/>
    </source>
</evidence>
<evidence type="ECO:0000256" key="1">
    <source>
        <dbReference type="ARBA" id="ARBA00001946"/>
    </source>
</evidence>
<dbReference type="GeneID" id="42003878"/>
<feature type="compositionally biased region" description="Basic and acidic residues" evidence="15">
    <location>
        <begin position="352"/>
        <end position="362"/>
    </location>
</feature>
<evidence type="ECO:0000313" key="19">
    <source>
        <dbReference type="Proteomes" id="UP000319731"/>
    </source>
</evidence>
<reference evidence="18 19" key="1">
    <citation type="journal article" date="2019" name="Sci. Rep.">
        <title>Comparative genomics of chytrid fungi reveal insights into the obligate biotrophic and pathogenic lifestyle of Synchytrium endobioticum.</title>
        <authorList>
            <person name="van de Vossenberg B.T.L.H."/>
            <person name="Warris S."/>
            <person name="Nguyen H.D.T."/>
            <person name="van Gent-Pelzer M.P.E."/>
            <person name="Joly D.L."/>
            <person name="van de Geest H.C."/>
            <person name="Bonants P.J.M."/>
            <person name="Smith D.S."/>
            <person name="Levesque C.A."/>
            <person name="van der Lee T.A.J."/>
        </authorList>
    </citation>
    <scope>NUCLEOTIDE SEQUENCE [LARGE SCALE GENOMIC DNA]</scope>
    <source>
        <strain evidence="18 19">JEL517</strain>
    </source>
</reference>
<feature type="compositionally biased region" description="Polar residues" evidence="15">
    <location>
        <begin position="375"/>
        <end position="396"/>
    </location>
</feature>
<feature type="compositionally biased region" description="Pro residues" evidence="15">
    <location>
        <begin position="430"/>
        <end position="443"/>
    </location>
</feature>
<dbReference type="SMART" id="SM00220">
    <property type="entry name" value="S_TKc"/>
    <property type="match status" value="1"/>
</dbReference>
<evidence type="ECO:0000256" key="7">
    <source>
        <dbReference type="ARBA" id="ARBA00022723"/>
    </source>
</evidence>
<dbReference type="GO" id="GO:0005737">
    <property type="term" value="C:cytoplasm"/>
    <property type="evidence" value="ECO:0007669"/>
    <property type="project" value="TreeGrafter"/>
</dbReference>
<dbReference type="Proteomes" id="UP000319731">
    <property type="component" value="Unassembled WGS sequence"/>
</dbReference>
<keyword evidence="7" id="KW-0479">Metal-binding</keyword>
<evidence type="ECO:0000256" key="6">
    <source>
        <dbReference type="ARBA" id="ARBA00022679"/>
    </source>
</evidence>
<dbReference type="InterPro" id="IPR008271">
    <property type="entry name" value="Ser/Thr_kinase_AS"/>
</dbReference>
<evidence type="ECO:0000256" key="12">
    <source>
        <dbReference type="ARBA" id="ARBA00047899"/>
    </source>
</evidence>
<evidence type="ECO:0000256" key="13">
    <source>
        <dbReference type="ARBA" id="ARBA00048679"/>
    </source>
</evidence>
<dbReference type="CDD" id="cd12121">
    <property type="entry name" value="MARK_C_like"/>
    <property type="match status" value="1"/>
</dbReference>
<dbReference type="PANTHER" id="PTHR24346">
    <property type="entry name" value="MAP/MICROTUBULE AFFINITY-REGULATING KINASE"/>
    <property type="match status" value="1"/>
</dbReference>
<feature type="compositionally biased region" description="Pro residues" evidence="15">
    <location>
        <begin position="531"/>
        <end position="542"/>
    </location>
</feature>
<dbReference type="GO" id="GO:0005524">
    <property type="term" value="F:ATP binding"/>
    <property type="evidence" value="ECO:0007669"/>
    <property type="project" value="UniProtKB-UniRule"/>
</dbReference>
<comment type="caution">
    <text evidence="18">The sequence shown here is derived from an EMBL/GenBank/DDBJ whole genome shotgun (WGS) entry which is preliminary data.</text>
</comment>
<dbReference type="FunFam" id="3.30.310.80:FF:000011">
    <property type="entry name" value="Non-specific serine/threonine protein kinase"/>
    <property type="match status" value="1"/>
</dbReference>
<dbReference type="InterPro" id="IPR001772">
    <property type="entry name" value="KA1_dom"/>
</dbReference>
<evidence type="ECO:0000256" key="10">
    <source>
        <dbReference type="ARBA" id="ARBA00022840"/>
    </source>
</evidence>
<dbReference type="Gene3D" id="3.30.310.80">
    <property type="entry name" value="Kinase associated domain 1, KA1"/>
    <property type="match status" value="1"/>
</dbReference>
<dbReference type="InterPro" id="IPR017441">
    <property type="entry name" value="Protein_kinase_ATP_BS"/>
</dbReference>
<keyword evidence="9" id="KW-0418">Kinase</keyword>
<evidence type="ECO:0000259" key="16">
    <source>
        <dbReference type="PROSITE" id="PS50011"/>
    </source>
</evidence>
<feature type="domain" description="KA1" evidence="17">
    <location>
        <begin position="714"/>
        <end position="763"/>
    </location>
</feature>
<evidence type="ECO:0000256" key="8">
    <source>
        <dbReference type="ARBA" id="ARBA00022741"/>
    </source>
</evidence>
<dbReference type="InterPro" id="IPR028375">
    <property type="entry name" value="KA1/Ssp2_C"/>
</dbReference>
<feature type="compositionally biased region" description="Polar residues" evidence="15">
    <location>
        <begin position="10"/>
        <end position="20"/>
    </location>
</feature>
<proteinExistence type="inferred from homology"/>
<dbReference type="GO" id="GO:0035556">
    <property type="term" value="P:intracellular signal transduction"/>
    <property type="evidence" value="ECO:0007669"/>
    <property type="project" value="TreeGrafter"/>
</dbReference>
<dbReference type="InterPro" id="IPR011009">
    <property type="entry name" value="Kinase-like_dom_sf"/>
</dbReference>
<dbReference type="GO" id="GO:0004674">
    <property type="term" value="F:protein serine/threonine kinase activity"/>
    <property type="evidence" value="ECO:0007669"/>
    <property type="project" value="UniProtKB-KW"/>
</dbReference>
<name>A0A507C5B6_9FUNG</name>
<sequence length="763" mass="82640">MADDTPPSPTRSNGPTKLKTQSIGHYNLERTVGEGNFAKVRLATHMLTGEKVAVKIIDKTKLDKPTAKKLHREVRIMKLLNHPHIVKLYEVIDTPRELFLVMEYVAGEKEARKHFRQIVSAVEYCHNLRVIHRDLKAENLLLDENLNVKIADFGFSNQFDPNEHLNTWCGSPPYAAPELFQGREYVGPEVDCWSLGVVLFVLVCGSLPFDGSTLPKLRARVLNGEFHIPFFMSTACEKLIKRLLVVDSSKRATVAQIKEDPWFCEGMDEEPSITQIPAPEDLTADQQMAVLKELEDLGLDTSEVEASVTSGQYDHLSATFFLIADRVARKGMALPPSRPKSLNEATSPIAESARKGSGKEDDMQVLPILPKPSKASANRDSSVPSSQAGDSQQSFSDDARSSNGERTRASTDRPTRSRESVRTDNSSNDAPPPVVSRRPPPSSDKPRPMSAVGAPATTGRKRAATVTTPMGVNELKRELLESNMAKAAAKKDDKKDSATERGGSSDAVAETRPRPSLYVTARPVSYAGGAPPSPTSPTPSPVSPAASAPSTSISPTSSSSPTGPTTPKLSAAVIRTRGARAATITINRNNKGGVDGLVNSSGPLPNVAHLLKPNDSANAMNLSGGLPSIRTDSATSSSQAHALPSKLNTSESASNNSLADRPKTGKIIKKEPRTIRFSFSVNTTSSKDPDTLINDILRVLRESGIRYELQAYMAVCVASDIEFEIEVCKLPRLSLNGIRFKRISGEAWGYKAVLTDLIAKLNL</sequence>
<dbReference type="Pfam" id="PF02149">
    <property type="entry name" value="KA1"/>
    <property type="match status" value="1"/>
</dbReference>
<dbReference type="InterPro" id="IPR000719">
    <property type="entry name" value="Prot_kinase_dom"/>
</dbReference>
<feature type="compositionally biased region" description="Polar residues" evidence="15">
    <location>
        <begin position="630"/>
        <end position="658"/>
    </location>
</feature>
<feature type="region of interest" description="Disordered" evidence="15">
    <location>
        <begin position="1"/>
        <end position="20"/>
    </location>
</feature>
<keyword evidence="8 14" id="KW-0547">Nucleotide-binding</keyword>
<dbReference type="AlphaFoldDB" id="A0A507C5B6"/>
<gene>
    <name evidence="18" type="ORF">SmJEL517_g02653</name>
</gene>
<comment type="catalytic activity">
    <reaction evidence="13">
        <text>L-seryl-[protein] + ATP = O-phospho-L-seryl-[protein] + ADP + H(+)</text>
        <dbReference type="Rhea" id="RHEA:17989"/>
        <dbReference type="Rhea" id="RHEA-COMP:9863"/>
        <dbReference type="Rhea" id="RHEA-COMP:11604"/>
        <dbReference type="ChEBI" id="CHEBI:15378"/>
        <dbReference type="ChEBI" id="CHEBI:29999"/>
        <dbReference type="ChEBI" id="CHEBI:30616"/>
        <dbReference type="ChEBI" id="CHEBI:83421"/>
        <dbReference type="ChEBI" id="CHEBI:456216"/>
        <dbReference type="EC" id="2.7.11.1"/>
    </reaction>
</comment>
<dbReference type="FunFam" id="3.30.200.20:FF:000003">
    <property type="entry name" value="Non-specific serine/threonine protein kinase"/>
    <property type="match status" value="1"/>
</dbReference>
<evidence type="ECO:0000256" key="3">
    <source>
        <dbReference type="ARBA" id="ARBA00012513"/>
    </source>
</evidence>
<comment type="catalytic activity">
    <reaction evidence="12">
        <text>L-threonyl-[protein] + ATP = O-phospho-L-threonyl-[protein] + ADP + H(+)</text>
        <dbReference type="Rhea" id="RHEA:46608"/>
        <dbReference type="Rhea" id="RHEA-COMP:11060"/>
        <dbReference type="Rhea" id="RHEA-COMP:11605"/>
        <dbReference type="ChEBI" id="CHEBI:15378"/>
        <dbReference type="ChEBI" id="CHEBI:30013"/>
        <dbReference type="ChEBI" id="CHEBI:30616"/>
        <dbReference type="ChEBI" id="CHEBI:61977"/>
        <dbReference type="ChEBI" id="CHEBI:456216"/>
        <dbReference type="EC" id="2.7.11.1"/>
    </reaction>
</comment>
<dbReference type="STRING" id="1806994.A0A507C5B6"/>
<dbReference type="EMBL" id="QEAO01000011">
    <property type="protein sequence ID" value="TPX34872.1"/>
    <property type="molecule type" value="Genomic_DNA"/>
</dbReference>
<dbReference type="Pfam" id="PF00069">
    <property type="entry name" value="Pkinase"/>
    <property type="match status" value="1"/>
</dbReference>
<evidence type="ECO:0000256" key="11">
    <source>
        <dbReference type="ARBA" id="ARBA00022842"/>
    </source>
</evidence>
<dbReference type="SUPFAM" id="SSF56112">
    <property type="entry name" value="Protein kinase-like (PK-like)"/>
    <property type="match status" value="1"/>
</dbReference>
<dbReference type="PROSITE" id="PS50032">
    <property type="entry name" value="KA1"/>
    <property type="match status" value="1"/>
</dbReference>
<evidence type="ECO:0000256" key="15">
    <source>
        <dbReference type="SAM" id="MobiDB-lite"/>
    </source>
</evidence>
<feature type="region of interest" description="Disordered" evidence="15">
    <location>
        <begin position="621"/>
        <end position="665"/>
    </location>
</feature>
<dbReference type="SUPFAM" id="SSF103243">
    <property type="entry name" value="KA1-like"/>
    <property type="match status" value="1"/>
</dbReference>
<keyword evidence="6" id="KW-0808">Transferase</keyword>
<feature type="compositionally biased region" description="Basic and acidic residues" evidence="15">
    <location>
        <begin position="489"/>
        <end position="499"/>
    </location>
</feature>
<dbReference type="Gene3D" id="1.10.510.10">
    <property type="entry name" value="Transferase(Phosphotransferase) domain 1"/>
    <property type="match status" value="1"/>
</dbReference>